<evidence type="ECO:0000256" key="2">
    <source>
        <dbReference type="ARBA" id="ARBA00022448"/>
    </source>
</evidence>
<dbReference type="PROSITE" id="PS52016">
    <property type="entry name" value="TONB_DEPENDENT_REC_3"/>
    <property type="match status" value="1"/>
</dbReference>
<dbReference type="PANTHER" id="PTHR30069:SF29">
    <property type="entry name" value="HEMOGLOBIN AND HEMOGLOBIN-HAPTOGLOBIN-BINDING PROTEIN 1-RELATED"/>
    <property type="match status" value="1"/>
</dbReference>
<dbReference type="GO" id="GO:0009279">
    <property type="term" value="C:cell outer membrane"/>
    <property type="evidence" value="ECO:0007669"/>
    <property type="project" value="UniProtKB-SubCell"/>
</dbReference>
<evidence type="ECO:0000256" key="5">
    <source>
        <dbReference type="ARBA" id="ARBA00022729"/>
    </source>
</evidence>
<comment type="subcellular location">
    <subcellularLocation>
        <location evidence="1 10">Cell outer membrane</location>
        <topology evidence="1 10">Multi-pass membrane protein</topology>
    </subcellularLocation>
</comment>
<keyword evidence="16" id="KW-1185">Reference proteome</keyword>
<evidence type="ECO:0000256" key="9">
    <source>
        <dbReference type="ARBA" id="ARBA00023237"/>
    </source>
</evidence>
<dbReference type="GO" id="GO:0044718">
    <property type="term" value="P:siderophore transmembrane transport"/>
    <property type="evidence" value="ECO:0007669"/>
    <property type="project" value="TreeGrafter"/>
</dbReference>
<gene>
    <name evidence="15" type="ORF">SAMN06265219_109155</name>
</gene>
<dbReference type="PANTHER" id="PTHR30069">
    <property type="entry name" value="TONB-DEPENDENT OUTER MEMBRANE RECEPTOR"/>
    <property type="match status" value="1"/>
</dbReference>
<reference evidence="15 16" key="1">
    <citation type="submission" date="2017-05" db="EMBL/GenBank/DDBJ databases">
        <authorList>
            <person name="Varghese N."/>
            <person name="Submissions S."/>
        </authorList>
    </citation>
    <scope>NUCLEOTIDE SEQUENCE [LARGE SCALE GENOMIC DNA]</scope>
    <source>
        <strain evidence="15 16">DSM 21985</strain>
    </source>
</reference>
<evidence type="ECO:0000256" key="1">
    <source>
        <dbReference type="ARBA" id="ARBA00004571"/>
    </source>
</evidence>
<evidence type="ECO:0000256" key="11">
    <source>
        <dbReference type="RuleBase" id="RU003357"/>
    </source>
</evidence>
<dbReference type="InterPro" id="IPR012910">
    <property type="entry name" value="Plug_dom"/>
</dbReference>
<name>A0A521DVP1_9BACT</name>
<evidence type="ECO:0000256" key="6">
    <source>
        <dbReference type="ARBA" id="ARBA00023077"/>
    </source>
</evidence>
<keyword evidence="8 15" id="KW-0675">Receptor</keyword>
<keyword evidence="4 10" id="KW-0812">Transmembrane</keyword>
<sequence>MKSRVTSAVLLLVIVMLPMLAHAQSGTIRGKVMESGSGEPLTGATVVIQGTTKGALVDIDGEYRILNVAPGTYTLEARFLGYASVVIEDVVVRTDLTTVQDFELREQVFEGEEVTVQAERQVIIRDMTSSESRVSSDEIEALPVQEVTDVVQLQAGVNVGNDGQIHIRGGRASEVAYVVNGIRATDDYDRSQGLRIENESIQELQVISGTFNAEYGQAMSGIVNVVTKAGDNNYEASFRAWSGSYLVSSSDLYDGLSSNVMELDPSNMYNVSGSVSGPIIKDKLTFFVTGRHFRNKGWLTGRNAYSAQGAYEELISDLGTDLGNYRTQYGEYPDMNKPWFSSDTVTIQGRDYLRLFDNGERDSSLVYMNDFETYSFQGNLQFRPQSYLKFNLIGSYGNEDGRNYNHQRKLVPEGLSSFKRENFSVNLKTTITPTSNTFITINNAVTQNAYESYLYENPYDPRYFNYDRLAQLEQYDIDNPGQPYQFDEVGTDNNLFERSTTSFINKIELSNQVNDQHFVKAGVSVQADVVDLENISLQPLGNGGTELPDDFPEDQRPYVELGVPPLDTPNHSKYTRKPVTIAAYLQDKIEYEKLIVNVGLRFDYFKPNAQVPADPMDPDISNPILDSNREMTRAEREKVWWEEVDAKYQVSPRIGVSYPVSDRGVIYFSYGYFFQMPSYEYLFTNSQILLSESSGVFGIFGNPDLKPERSTQYELGAKFEILDGTGLEVTGFYKDTRDYVSSGVVEPTYLSNVRYATWINRDYSISRGLTVALNQTISRRFNFGLDYTYNLVEGSNSDPAAEFNQAVAANNLTGQSLTKIIQPLDWDRSHVINGTLFFSESNFGANVVGRFLTGTPYTPSAPFRIRTGPNASVQDLRNTARYPSRFTIDLNTYYNFDIAGEQLRVFLNIYNLLDNEVVNSLYTDSGSPDRPLLMPTTYDQTYFEDPSRYDEPRRIQLGIQFSF</sequence>
<proteinExistence type="inferred from homology"/>
<dbReference type="OrthoDB" id="9757908at2"/>
<feature type="domain" description="TonB-dependent receptor plug" evidence="14">
    <location>
        <begin position="125"/>
        <end position="221"/>
    </location>
</feature>
<dbReference type="Pfam" id="PF00593">
    <property type="entry name" value="TonB_dep_Rec_b-barrel"/>
    <property type="match status" value="1"/>
</dbReference>
<keyword evidence="9 10" id="KW-0998">Cell outer membrane</keyword>
<dbReference type="Gene3D" id="2.40.170.20">
    <property type="entry name" value="TonB-dependent receptor, beta-barrel domain"/>
    <property type="match status" value="1"/>
</dbReference>
<evidence type="ECO:0000259" key="14">
    <source>
        <dbReference type="Pfam" id="PF07715"/>
    </source>
</evidence>
<dbReference type="Pfam" id="PF07715">
    <property type="entry name" value="Plug"/>
    <property type="match status" value="1"/>
</dbReference>
<evidence type="ECO:0000313" key="16">
    <source>
        <dbReference type="Proteomes" id="UP000317557"/>
    </source>
</evidence>
<evidence type="ECO:0000259" key="13">
    <source>
        <dbReference type="Pfam" id="PF00593"/>
    </source>
</evidence>
<dbReference type="InterPro" id="IPR000531">
    <property type="entry name" value="Beta-barrel_TonB"/>
</dbReference>
<evidence type="ECO:0000256" key="12">
    <source>
        <dbReference type="SAM" id="SignalP"/>
    </source>
</evidence>
<accession>A0A521DVP1</accession>
<dbReference type="Proteomes" id="UP000317557">
    <property type="component" value="Unassembled WGS sequence"/>
</dbReference>
<keyword evidence="3 10" id="KW-1134">Transmembrane beta strand</keyword>
<dbReference type="InterPro" id="IPR036942">
    <property type="entry name" value="Beta-barrel_TonB_sf"/>
</dbReference>
<evidence type="ECO:0000256" key="10">
    <source>
        <dbReference type="PROSITE-ProRule" id="PRU01360"/>
    </source>
</evidence>
<dbReference type="RefSeq" id="WP_142454784.1">
    <property type="nucleotide sequence ID" value="NZ_FXTP01000009.1"/>
</dbReference>
<keyword evidence="2 10" id="KW-0813">Transport</keyword>
<evidence type="ECO:0000256" key="3">
    <source>
        <dbReference type="ARBA" id="ARBA00022452"/>
    </source>
</evidence>
<feature type="signal peptide" evidence="12">
    <location>
        <begin position="1"/>
        <end position="23"/>
    </location>
</feature>
<evidence type="ECO:0000256" key="7">
    <source>
        <dbReference type="ARBA" id="ARBA00023136"/>
    </source>
</evidence>
<dbReference type="InterPro" id="IPR008969">
    <property type="entry name" value="CarboxyPept-like_regulatory"/>
</dbReference>
<dbReference type="GO" id="GO:0015344">
    <property type="term" value="F:siderophore uptake transmembrane transporter activity"/>
    <property type="evidence" value="ECO:0007669"/>
    <property type="project" value="TreeGrafter"/>
</dbReference>
<organism evidence="15 16">
    <name type="scientific">Gracilimonas mengyeensis</name>
    <dbReference type="NCBI Taxonomy" id="1302730"/>
    <lineage>
        <taxon>Bacteria</taxon>
        <taxon>Pseudomonadati</taxon>
        <taxon>Balneolota</taxon>
        <taxon>Balneolia</taxon>
        <taxon>Balneolales</taxon>
        <taxon>Balneolaceae</taxon>
        <taxon>Gracilimonas</taxon>
    </lineage>
</organism>
<protein>
    <submittedName>
        <fullName evidence="15">Outer membrane receptor proteins, mostly Fe transport</fullName>
    </submittedName>
</protein>
<evidence type="ECO:0000313" key="15">
    <source>
        <dbReference type="EMBL" id="SMO75766.1"/>
    </source>
</evidence>
<feature type="chain" id="PRO_5021939939" evidence="12">
    <location>
        <begin position="24"/>
        <end position="963"/>
    </location>
</feature>
<dbReference type="InterPro" id="IPR039426">
    <property type="entry name" value="TonB-dep_rcpt-like"/>
</dbReference>
<dbReference type="Gene3D" id="2.60.40.1120">
    <property type="entry name" value="Carboxypeptidase-like, regulatory domain"/>
    <property type="match status" value="1"/>
</dbReference>
<comment type="similarity">
    <text evidence="10 11">Belongs to the TonB-dependent receptor family.</text>
</comment>
<evidence type="ECO:0000256" key="4">
    <source>
        <dbReference type="ARBA" id="ARBA00022692"/>
    </source>
</evidence>
<dbReference type="Pfam" id="PF13715">
    <property type="entry name" value="CarbopepD_reg_2"/>
    <property type="match status" value="1"/>
</dbReference>
<evidence type="ECO:0000256" key="8">
    <source>
        <dbReference type="ARBA" id="ARBA00023170"/>
    </source>
</evidence>
<keyword evidence="6 11" id="KW-0798">TonB box</keyword>
<keyword evidence="5 12" id="KW-0732">Signal</keyword>
<dbReference type="SUPFAM" id="SSF49464">
    <property type="entry name" value="Carboxypeptidase regulatory domain-like"/>
    <property type="match status" value="1"/>
</dbReference>
<keyword evidence="7 10" id="KW-0472">Membrane</keyword>
<dbReference type="Gene3D" id="2.170.130.10">
    <property type="entry name" value="TonB-dependent receptor, plug domain"/>
    <property type="match status" value="1"/>
</dbReference>
<dbReference type="SUPFAM" id="SSF56935">
    <property type="entry name" value="Porins"/>
    <property type="match status" value="1"/>
</dbReference>
<feature type="domain" description="TonB-dependent receptor-like beta-barrel" evidence="13">
    <location>
        <begin position="369"/>
        <end position="912"/>
    </location>
</feature>
<dbReference type="EMBL" id="FXTP01000009">
    <property type="protein sequence ID" value="SMO75766.1"/>
    <property type="molecule type" value="Genomic_DNA"/>
</dbReference>
<dbReference type="AlphaFoldDB" id="A0A521DVP1"/>
<dbReference type="InterPro" id="IPR037066">
    <property type="entry name" value="Plug_dom_sf"/>
</dbReference>